<protein>
    <recommendedName>
        <fullName evidence="1">Thioredoxin domain-containing protein</fullName>
    </recommendedName>
</protein>
<dbReference type="AlphaFoldDB" id="A0A1I6Y083"/>
<feature type="domain" description="Thioredoxin" evidence="1">
    <location>
        <begin position="5"/>
        <end position="131"/>
    </location>
</feature>
<dbReference type="EMBL" id="FPAS01000001">
    <property type="protein sequence ID" value="SFT43534.1"/>
    <property type="molecule type" value="Genomic_DNA"/>
</dbReference>
<proteinExistence type="predicted"/>
<dbReference type="PANTHER" id="PTHR42899:SF1">
    <property type="entry name" value="SPERMATOGENESIS-ASSOCIATED PROTEIN 20"/>
    <property type="match status" value="1"/>
</dbReference>
<evidence type="ECO:0000259" key="1">
    <source>
        <dbReference type="PROSITE" id="PS51352"/>
    </source>
</evidence>
<evidence type="ECO:0000313" key="3">
    <source>
        <dbReference type="Proteomes" id="UP000236454"/>
    </source>
</evidence>
<reference evidence="2 3" key="1">
    <citation type="submission" date="2016-10" db="EMBL/GenBank/DDBJ databases">
        <authorList>
            <person name="de Groot N.N."/>
        </authorList>
    </citation>
    <scope>NUCLEOTIDE SEQUENCE [LARGE SCALE GENOMIC DNA]</scope>
    <source>
        <strain evidence="2 3">CGMCC 1.7005</strain>
    </source>
</reference>
<dbReference type="RefSeq" id="WP_090246065.1">
    <property type="nucleotide sequence ID" value="NZ_FPAS01000001.1"/>
</dbReference>
<gene>
    <name evidence="2" type="ORF">SAMN05216474_0551</name>
</gene>
<dbReference type="InterPro" id="IPR013766">
    <property type="entry name" value="Thioredoxin_domain"/>
</dbReference>
<name>A0A1I6Y083_9FLAO</name>
<dbReference type="InterPro" id="IPR024705">
    <property type="entry name" value="Ssp411"/>
</dbReference>
<dbReference type="Pfam" id="PF03190">
    <property type="entry name" value="Thioredox_DsbH"/>
    <property type="match status" value="1"/>
</dbReference>
<dbReference type="GO" id="GO:0005975">
    <property type="term" value="P:carbohydrate metabolic process"/>
    <property type="evidence" value="ECO:0007669"/>
    <property type="project" value="InterPro"/>
</dbReference>
<dbReference type="Proteomes" id="UP000236454">
    <property type="component" value="Unassembled WGS sequence"/>
</dbReference>
<evidence type="ECO:0000313" key="2">
    <source>
        <dbReference type="EMBL" id="SFT43534.1"/>
    </source>
</evidence>
<dbReference type="SUPFAM" id="SSF48208">
    <property type="entry name" value="Six-hairpin glycosidases"/>
    <property type="match status" value="1"/>
</dbReference>
<dbReference type="STRING" id="477690.SAMN05216474_0551"/>
<dbReference type="PANTHER" id="PTHR42899">
    <property type="entry name" value="SPERMATOGENESIS-ASSOCIATED PROTEIN 20"/>
    <property type="match status" value="1"/>
</dbReference>
<dbReference type="PROSITE" id="PS51352">
    <property type="entry name" value="THIOREDOXIN_2"/>
    <property type="match status" value="1"/>
</dbReference>
<dbReference type="InterPro" id="IPR008928">
    <property type="entry name" value="6-hairpin_glycosidase_sf"/>
</dbReference>
<organism evidence="2 3">
    <name type="scientific">Lishizhenia tianjinensis</name>
    <dbReference type="NCBI Taxonomy" id="477690"/>
    <lineage>
        <taxon>Bacteria</taxon>
        <taxon>Pseudomonadati</taxon>
        <taxon>Bacteroidota</taxon>
        <taxon>Flavobacteriia</taxon>
        <taxon>Flavobacteriales</taxon>
        <taxon>Crocinitomicaceae</taxon>
        <taxon>Lishizhenia</taxon>
    </lineage>
</organism>
<dbReference type="InterPro" id="IPR036249">
    <property type="entry name" value="Thioredoxin-like_sf"/>
</dbReference>
<dbReference type="SUPFAM" id="SSF52833">
    <property type="entry name" value="Thioredoxin-like"/>
    <property type="match status" value="1"/>
</dbReference>
<accession>A0A1I6Y083</accession>
<dbReference type="Gene3D" id="3.40.30.10">
    <property type="entry name" value="Glutaredoxin"/>
    <property type="match status" value="1"/>
</dbReference>
<sequence>MRRALLLLFIIFTISLQAAEGIQWRKMSGEIFKEAKAENKMVLLNLEANWCHWCHVMHDSTYSNPEVVAYINAHFIPVSADQDASPELSIRYKEYGWPATIFLNADGEDIVKRAGYIAPQWFLKLMKAIVKDPSPELPLAQTKADLNYDIDLTAKLKRVENNFDASLDYERGGFDQNQKYIAWDTYEYARFFKTTDSTQQWLNASVNGAYGLVDPVWGGVYQYSTHNDWEHLHFEKLMMVQARYLNIFLYDYLYTHNPNSLDKADQIIAYIDRFLNYDGVLYSNAQDADVIKGEHAEAFFALNEAQRLAQGIPAIDSNVFTERNAQIAASLLLYGSVKNAQVPKDRAYAIADVLLQRVASNGLYFHADKQRPVFSLKDQIAMANMLIALIKDKGEATNKYTQALDDLMVNIAKQYGLTNGSLKSFVGNIGLDALPIVEENIHMGRIFNWYAEFSKDDNFKDYAEKILVYVLQDETMKTYYNEPAVLMLAQELKQEAFHYVNLKMEEENIAYEILKAYAPFYSYLHSYAQGDLPLDKKELFEGFEVSTTLICTDRYCSPPVSTKKEAQAFFVEP</sequence>
<dbReference type="InterPro" id="IPR004879">
    <property type="entry name" value="Ssp411-like_TRX"/>
</dbReference>
<dbReference type="OrthoDB" id="9762614at2"/>
<keyword evidence="3" id="KW-1185">Reference proteome</keyword>